<organism evidence="1 2">
    <name type="scientific">Fodinicola feengrottensis</name>
    <dbReference type="NCBI Taxonomy" id="435914"/>
    <lineage>
        <taxon>Bacteria</taxon>
        <taxon>Bacillati</taxon>
        <taxon>Actinomycetota</taxon>
        <taxon>Actinomycetes</taxon>
        <taxon>Mycobacteriales</taxon>
        <taxon>Fodinicola</taxon>
    </lineage>
</organism>
<dbReference type="SUPFAM" id="SSF53254">
    <property type="entry name" value="Phosphoglycerate mutase-like"/>
    <property type="match status" value="1"/>
</dbReference>
<protein>
    <submittedName>
        <fullName evidence="1">Histidine phosphatase family protein</fullName>
    </submittedName>
</protein>
<dbReference type="Proteomes" id="UP001500618">
    <property type="component" value="Unassembled WGS sequence"/>
</dbReference>
<evidence type="ECO:0000313" key="2">
    <source>
        <dbReference type="Proteomes" id="UP001500618"/>
    </source>
</evidence>
<keyword evidence="2" id="KW-1185">Reference proteome</keyword>
<dbReference type="EMBL" id="BAAANY010000043">
    <property type="protein sequence ID" value="GAA1718826.1"/>
    <property type="molecule type" value="Genomic_DNA"/>
</dbReference>
<dbReference type="InterPro" id="IPR013078">
    <property type="entry name" value="His_Pase_superF_clade-1"/>
</dbReference>
<accession>A0ABP4V6E9</accession>
<name>A0ABP4V6E9_9ACTN</name>
<sequence length="186" mass="20043">MSYPVTARLTLVSHAATAATRNAAFPLDESLERPESVTPSDRLRRVETIVCGPEIRCLATAERLGFEPTVESALADLNLGGWRGRTLADLQASDPAALLSWLTDPTAAPHSGESLTDLRERVTAWLDGVSGRTVAVTHPAVVRAVVVHVLDAPLSAFWRLDVAPSSYTRLSRSGPSWTLRETGHPL</sequence>
<gene>
    <name evidence="1" type="ORF">GCM10009765_79040</name>
</gene>
<dbReference type="RefSeq" id="WP_163570054.1">
    <property type="nucleotide sequence ID" value="NZ_BAAANY010000043.1"/>
</dbReference>
<dbReference type="Gene3D" id="3.40.50.1240">
    <property type="entry name" value="Phosphoglycerate mutase-like"/>
    <property type="match status" value="1"/>
</dbReference>
<dbReference type="Pfam" id="PF00300">
    <property type="entry name" value="His_Phos_1"/>
    <property type="match status" value="1"/>
</dbReference>
<reference evidence="2" key="1">
    <citation type="journal article" date="2019" name="Int. J. Syst. Evol. Microbiol.">
        <title>The Global Catalogue of Microorganisms (GCM) 10K type strain sequencing project: providing services to taxonomists for standard genome sequencing and annotation.</title>
        <authorList>
            <consortium name="The Broad Institute Genomics Platform"/>
            <consortium name="The Broad Institute Genome Sequencing Center for Infectious Disease"/>
            <person name="Wu L."/>
            <person name="Ma J."/>
        </authorList>
    </citation>
    <scope>NUCLEOTIDE SEQUENCE [LARGE SCALE GENOMIC DNA]</scope>
    <source>
        <strain evidence="2">JCM 14718</strain>
    </source>
</reference>
<comment type="caution">
    <text evidence="1">The sequence shown here is derived from an EMBL/GenBank/DDBJ whole genome shotgun (WGS) entry which is preliminary data.</text>
</comment>
<dbReference type="InterPro" id="IPR029033">
    <property type="entry name" value="His_PPase_superfam"/>
</dbReference>
<proteinExistence type="predicted"/>
<evidence type="ECO:0000313" key="1">
    <source>
        <dbReference type="EMBL" id="GAA1718826.1"/>
    </source>
</evidence>